<accession>A0A914SAB2</accession>
<proteinExistence type="predicted"/>
<dbReference type="Proteomes" id="UP000887564">
    <property type="component" value="Unplaced"/>
</dbReference>
<sequence length="449" mass="50252">SFVDDLTEGAGRIQETVVRQIDHLTPKPAFQAAGHASSHAYSSADRTVAHLAKTLDGQVDEVAEGVSKTTVIKSGEHFDEAGQLKPNVIYEAGEHKYLYETDDVRRIERVRTDDLQMKVHDGRLRHNPKTPDKLPGDHAGHLIADQFGGSPELDNLISQAKDVNKVEYRRIEQKWADALNATPPKKVEVDIKINYEGTSRRPSSFEIDYWIDGRQAAMVSLANEYVQGQADKIYIYGIADSLFSFNVFYNIHGHIVHKHQVNDYLLDSENIIDTSLQRQVLKFGIEDVEKLKDICLENNEEPPTEFWLVYDATKNSLDGKYSYEKRYEKDPDLFPSDEFDKWMEEVKADPNHDVHWEKNGDIKTRSFNPIRDTVFKGNNELYHKVGGGFTLAASAMVPIGGAGLVKGSAQFAVDMVGGEIGQQVAYYGTKAFGGNEAMAQIAGFIGGIR</sequence>
<dbReference type="Gene3D" id="3.40.570.10">
    <property type="entry name" value="Extracellular Endonuclease, subunit A"/>
    <property type="match status" value="1"/>
</dbReference>
<keyword evidence="2" id="KW-1185">Reference proteome</keyword>
<name>A0A914SAB2_PAREQ</name>
<dbReference type="Pfam" id="PF13930">
    <property type="entry name" value="Endonuclea_NS_2"/>
    <property type="match status" value="1"/>
</dbReference>
<evidence type="ECO:0000313" key="2">
    <source>
        <dbReference type="Proteomes" id="UP000887564"/>
    </source>
</evidence>
<reference evidence="3" key="1">
    <citation type="submission" date="2022-11" db="UniProtKB">
        <authorList>
            <consortium name="WormBaseParasite"/>
        </authorList>
    </citation>
    <scope>IDENTIFICATION</scope>
</reference>
<feature type="domain" description="Type VII secretion system protein EssD-like" evidence="1">
    <location>
        <begin position="86"/>
        <end position="212"/>
    </location>
</feature>
<evidence type="ECO:0000313" key="3">
    <source>
        <dbReference type="WBParaSite" id="PEQ_0001421401-mRNA-1"/>
    </source>
</evidence>
<evidence type="ECO:0000259" key="1">
    <source>
        <dbReference type="Pfam" id="PF13930"/>
    </source>
</evidence>
<protein>
    <submittedName>
        <fullName evidence="3">Type VII secretion system protein EssD-like domain-containing protein</fullName>
    </submittedName>
</protein>
<dbReference type="InterPro" id="IPR044927">
    <property type="entry name" value="Endonuclea_NS_2"/>
</dbReference>
<dbReference type="AlphaFoldDB" id="A0A914SAB2"/>
<dbReference type="InterPro" id="IPR044929">
    <property type="entry name" value="DNA/RNA_non-sp_Endonuclease_sf"/>
</dbReference>
<organism evidence="2 3">
    <name type="scientific">Parascaris equorum</name>
    <name type="common">Equine roundworm</name>
    <dbReference type="NCBI Taxonomy" id="6256"/>
    <lineage>
        <taxon>Eukaryota</taxon>
        <taxon>Metazoa</taxon>
        <taxon>Ecdysozoa</taxon>
        <taxon>Nematoda</taxon>
        <taxon>Chromadorea</taxon>
        <taxon>Rhabditida</taxon>
        <taxon>Spirurina</taxon>
        <taxon>Ascaridomorpha</taxon>
        <taxon>Ascaridoidea</taxon>
        <taxon>Ascarididae</taxon>
        <taxon>Parascaris</taxon>
    </lineage>
</organism>
<dbReference type="WBParaSite" id="PEQ_0001421401-mRNA-1">
    <property type="protein sequence ID" value="PEQ_0001421401-mRNA-1"/>
    <property type="gene ID" value="PEQ_0001421401"/>
</dbReference>